<comment type="caution">
    <text evidence="7">The sequence shown here is derived from an EMBL/GenBank/DDBJ whole genome shotgun (WGS) entry which is preliminary data.</text>
</comment>
<evidence type="ECO:0000256" key="1">
    <source>
        <dbReference type="ARBA" id="ARBA00022729"/>
    </source>
</evidence>
<evidence type="ECO:0000256" key="3">
    <source>
        <dbReference type="ARBA" id="ARBA00023180"/>
    </source>
</evidence>
<dbReference type="SUPFAM" id="SSF82895">
    <property type="entry name" value="TSP-1 type 1 repeat"/>
    <property type="match status" value="7"/>
</dbReference>
<dbReference type="Gene3D" id="2.20.100.10">
    <property type="entry name" value="Thrombospondin type-1 (TSP1) repeat"/>
    <property type="match status" value="9"/>
</dbReference>
<feature type="compositionally biased region" description="Polar residues" evidence="4">
    <location>
        <begin position="2357"/>
        <end position="2366"/>
    </location>
</feature>
<evidence type="ECO:0000259" key="6">
    <source>
        <dbReference type="Pfam" id="PF19028"/>
    </source>
</evidence>
<feature type="domain" description="Spondin-like TSP1" evidence="6">
    <location>
        <begin position="1274"/>
        <end position="1326"/>
    </location>
</feature>
<keyword evidence="5" id="KW-0472">Membrane</keyword>
<dbReference type="PANTHER" id="PTHR11311:SF30">
    <property type="entry name" value="SPONDIN-LIKE TSP1 DOMAIN-CONTAINING PROTEIN"/>
    <property type="match status" value="1"/>
</dbReference>
<evidence type="ECO:0000256" key="4">
    <source>
        <dbReference type="SAM" id="MobiDB-lite"/>
    </source>
</evidence>
<keyword evidence="2" id="KW-1015">Disulfide bond</keyword>
<evidence type="ECO:0000313" key="8">
    <source>
        <dbReference type="Proteomes" id="UP001283361"/>
    </source>
</evidence>
<dbReference type="Pfam" id="PF19030">
    <property type="entry name" value="TSP1_ADAMTS"/>
    <property type="match status" value="3"/>
</dbReference>
<feature type="compositionally biased region" description="Polar residues" evidence="4">
    <location>
        <begin position="2188"/>
        <end position="2199"/>
    </location>
</feature>
<feature type="region of interest" description="Disordered" evidence="4">
    <location>
        <begin position="2425"/>
        <end position="2569"/>
    </location>
</feature>
<dbReference type="Pfam" id="PF00090">
    <property type="entry name" value="TSP_1"/>
    <property type="match status" value="2"/>
</dbReference>
<keyword evidence="5" id="KW-1133">Transmembrane helix</keyword>
<keyword evidence="1" id="KW-0732">Signal</keyword>
<keyword evidence="8" id="KW-1185">Reference proteome</keyword>
<feature type="compositionally biased region" description="Acidic residues" evidence="4">
    <location>
        <begin position="1764"/>
        <end position="1773"/>
    </location>
</feature>
<dbReference type="PANTHER" id="PTHR11311">
    <property type="entry name" value="SPONDIN"/>
    <property type="match status" value="1"/>
</dbReference>
<protein>
    <recommendedName>
        <fullName evidence="6">Spondin-like TSP1 domain-containing protein</fullName>
    </recommendedName>
</protein>
<feature type="region of interest" description="Disordered" evidence="4">
    <location>
        <begin position="2349"/>
        <end position="2375"/>
    </location>
</feature>
<feature type="compositionally biased region" description="Polar residues" evidence="4">
    <location>
        <begin position="2508"/>
        <end position="2523"/>
    </location>
</feature>
<feature type="compositionally biased region" description="Polar residues" evidence="4">
    <location>
        <begin position="1935"/>
        <end position="1944"/>
    </location>
</feature>
<feature type="compositionally biased region" description="Polar residues" evidence="4">
    <location>
        <begin position="1736"/>
        <end position="1752"/>
    </location>
</feature>
<feature type="compositionally biased region" description="Polar residues" evidence="4">
    <location>
        <begin position="2453"/>
        <end position="2472"/>
    </location>
</feature>
<name>A0AAE0Y7R3_9GAST</name>
<feature type="region of interest" description="Disordered" evidence="4">
    <location>
        <begin position="963"/>
        <end position="984"/>
    </location>
</feature>
<feature type="compositionally biased region" description="Polar residues" evidence="4">
    <location>
        <begin position="1852"/>
        <end position="1863"/>
    </location>
</feature>
<dbReference type="Pfam" id="PF19028">
    <property type="entry name" value="TSP1_spondin"/>
    <property type="match status" value="3"/>
</dbReference>
<feature type="region of interest" description="Disordered" evidence="4">
    <location>
        <begin position="1931"/>
        <end position="1951"/>
    </location>
</feature>
<dbReference type="PROSITE" id="PS50092">
    <property type="entry name" value="TSP1"/>
    <property type="match status" value="10"/>
</dbReference>
<evidence type="ECO:0000313" key="7">
    <source>
        <dbReference type="EMBL" id="KAK3736009.1"/>
    </source>
</evidence>
<dbReference type="EMBL" id="JAWDGP010006752">
    <property type="protein sequence ID" value="KAK3736009.1"/>
    <property type="molecule type" value="Genomic_DNA"/>
</dbReference>
<keyword evidence="5" id="KW-0812">Transmembrane</keyword>
<feature type="region of interest" description="Disordered" evidence="4">
    <location>
        <begin position="1851"/>
        <end position="1889"/>
    </location>
</feature>
<keyword evidence="3" id="KW-0325">Glycoprotein</keyword>
<feature type="region of interest" description="Disordered" evidence="4">
    <location>
        <begin position="1736"/>
        <end position="1833"/>
    </location>
</feature>
<sequence length="2569" mass="284527">MGSKSERRSGYNCPFRTVSVYSFTLTLAYLFTIVPSFAQVEFNWKVGPWGECIQASCGSLGRRSRQVECTLRSGQAVLDFNCHAESKPSQWERCSKPCGGKSAFGQSEVYPGESPLQGHLSSHDPVRESQDQGFTEGWGRKQPTEYGGSSNVEWVVSPFGSCRLQPGVLSCGIKSGIQYRNVTCQLKNSHRFADEGACLKDESKPAMSQACDLQCQQDCVVSDFTIATSCEDTACQMPNRTWTRRVIVPPRNGGAYCPDLSYMEPCPKCSTAFTYKFSEWSPCTKMAGPKSVLSHPLIGYQSRDITCLQSKGVVASLRSCSETLPRTTLVKARACVMPQDCQVSEWSSFSHMNDSCVKPDGTILYGYKVRTRQVVQFPMGEGRPCPPVLIDYLQQTVKEPQDLKPCQRAKWIKSEWSRCKEVPGHNNCGTGMQARTAICVEMDEEGRMERPVDPSWCTSPRPVEAKSCEVECHRDCSVSQWSDWSSCQTEDCVGINLRKRRQSQLGQKYRIRNILTLPGSSGQSCPHLSESRMCYPEPCFHWNITKEKCDLNRGTACGNGSQVQHAQCLNRDGGLERDLQCNLNLQSVKNWVDCYVPCPEDCVLGEWGVWSPCPDPCLGQMNVPNTRFRQRVILAYHAEGRNVRRCPEPNQLQESEKCPVLYDCATYRWEVGPWQSCTVDEKNLNGGLIGIENSPFQRISSKCGVGVQTRSVDCISSRGELADPSKCMEKIKPVSKHPCNVTCPIDCHVSEWSNWSACGVTCVHFAARQAYPVQYRKRYVLQESENGGRRCPSDLFEQQSCLELPRCQVFFWESSAWSDCILPLVVPRCGQGLQARNISCKQVDSSGTKQVVLSGCLEKLGNMPDVTQPCSIPCESQCQLSQWTTWTACTLGKCNKNRFRSRHLEGQSRDSPICRDTDRYPRDQHEECPCNTHQEQLVGYWSDCILSEEVQTGPRFAQMSLGSIRSRQQRTNETGSTGPGSLKECGKGKRYMALHCLDSENKAHGNLRCLGEQYRDENCSIPCPVDCQMSTWSEWTACSVKCGSGIRYRSRTVVTQSAYGGRMCPFLDGGRKDTQTKVCSAPCTYYKWWAEEWGVCRPHSTAKCGEGSHSRIIRCISVGSKGSELPAGESYCDPSLRPQAVKECFLPCPSECVLSEWSEWTRCREPCDSGQQQSRYRTVLRKPANYAHSQSCEDKKQYRACPQNCKEYAWELSDWTSCLVNDGQAECGTGHKEKFVICRNGRGEKVNPHFCEELSEPVTEPLAVSCEIPCDNDCLLSAWTRWGKCSTSCGLGITKRSRRILKPHVGHGRSCPLKLEQTKPCFQKGCYVWSVTDWSSCAAEIGICGIGAQHRNISCVNEEGRPVNSSKCTFDPEKLVLQTVRSCKIPCPGECTLSDWSTWTKCFVTCEDSRQGISSGVRVRSRAILAHPSPGNPACDTAMWQQEPCHSLQCSWFEWHASKWNVMTKLRRVVCKRNDGLEVTGPCNERLKPADTLLCENPVCVKPAVCRDTDTCACVEEPGVVQVLQMINSTAVTCVTNGTMLDDSVDTTKVGKSPNIWMYAVIAVGTLFVIAVTAALYNMCELFRTGPRPRRKGPASTTASSSNSLQILRHQKQQQQQLLRQQEELVGDCGNALDETNGSTVMTDFRGPTSPANGTVYKEENIYKQLNNGHGKEGWVAVGDGRGAEKAEKFSEDESYLQHPESSKISSERREAYIDEAFSDSKRSFVQPVPEPPIYNNFSSARQVPGNSSLPAPSSPWLQPAEFDPGDIPEIDDSSPLKTSSTLSSTMITATNTTNAATIMPTSASKNIKRDQTPVRGSSSGGGSSIVDESSHVSTLTKDLCEKRNMFLPLKQPSNKLHNNPSKHPNKHKPQHLQQQQHHQQQISLSNVKNNRRYSQIHRFLPFRMIKCLSQEPERDESSGEENMVWTGSRRMAASSHTNSNSSRDNSDEFNKWHKNQGMGLTYGIFDEGDYIEQIRHVKPGTSFRPSCGKSLMLHEHTCMLPPPPSPAPISPPHTHECLPADLHLDGLQSRARLTISAAPKSLQTPIDHEIRLSPSQPDLPAHVHIPRVTAGLSQNHSLFSRDHHGPTRQISNASKIPTFSKRVAAGTPSCASSDSMPLSTLTDQIISGFQRLDNSMGTESCSQCSLQLGDTAETIFHDDLRLSSDRDMFFDTDTDKLPTLPRKQESNGDATGQPNPHYSESKDILCGEADIDCPPSCVLSPLSPPGQAFEPTSSFLLSSCSPDLQKLLQPTLTNNNLRSTCVQQDSQLYNQLRANSSDHQTQVAGVRDDISALRVDIADPEHRATLRHKKSPDRFKISLGASKPSRSKSPQSVYSDTQYNRGKLILGGTLRKDTHSPVSSTTTPAGRTKSESVVAHQKNGMIDCGDSETPMPASAMYPIKSATPVSKPMITSSSCRELEDLMSISPRGHSSVGPLASPSSKNTKGTSDDSGRSTLPHSPNISPRGAQQKTRPSALGDIGSHCFPETSATRGNSSDHRAGFSRFSPPVVTQTFAESKNDSPTPSMCDDCERERELLQQQFHQPPSSISMPRTPGSYSQISSMSGVETSV</sequence>
<reference evidence="7" key="1">
    <citation type="journal article" date="2023" name="G3 (Bethesda)">
        <title>A reference genome for the long-term kleptoplast-retaining sea slug Elysia crispata morphotype clarki.</title>
        <authorList>
            <person name="Eastman K.E."/>
            <person name="Pendleton A.L."/>
            <person name="Shaikh M.A."/>
            <person name="Suttiyut T."/>
            <person name="Ogas R."/>
            <person name="Tomko P."/>
            <person name="Gavelis G."/>
            <person name="Widhalm J.R."/>
            <person name="Wisecaver J.H."/>
        </authorList>
    </citation>
    <scope>NUCLEOTIDE SEQUENCE</scope>
    <source>
        <strain evidence="7">ECLA1</strain>
    </source>
</reference>
<feature type="compositionally biased region" description="Polar residues" evidence="4">
    <location>
        <begin position="2328"/>
        <end position="2337"/>
    </location>
</feature>
<gene>
    <name evidence="7" type="ORF">RRG08_009078</name>
</gene>
<evidence type="ECO:0000256" key="5">
    <source>
        <dbReference type="SAM" id="Phobius"/>
    </source>
</evidence>
<feature type="domain" description="Spondin-like TSP1" evidence="6">
    <location>
        <begin position="747"/>
        <end position="805"/>
    </location>
</feature>
<feature type="region of interest" description="Disordered" evidence="4">
    <location>
        <begin position="2173"/>
        <end position="2201"/>
    </location>
</feature>
<feature type="transmembrane region" description="Helical" evidence="5">
    <location>
        <begin position="20"/>
        <end position="38"/>
    </location>
</feature>
<proteinExistence type="predicted"/>
<dbReference type="Proteomes" id="UP001283361">
    <property type="component" value="Unassembled WGS sequence"/>
</dbReference>
<organism evidence="7 8">
    <name type="scientific">Elysia crispata</name>
    <name type="common">lettuce slug</name>
    <dbReference type="NCBI Taxonomy" id="231223"/>
    <lineage>
        <taxon>Eukaryota</taxon>
        <taxon>Metazoa</taxon>
        <taxon>Spiralia</taxon>
        <taxon>Lophotrochozoa</taxon>
        <taxon>Mollusca</taxon>
        <taxon>Gastropoda</taxon>
        <taxon>Heterobranchia</taxon>
        <taxon>Euthyneura</taxon>
        <taxon>Panpulmonata</taxon>
        <taxon>Sacoglossa</taxon>
        <taxon>Placobranchoidea</taxon>
        <taxon>Plakobranchidae</taxon>
        <taxon>Elysia</taxon>
    </lineage>
</organism>
<accession>A0AAE0Y7R3</accession>
<dbReference type="InterPro" id="IPR000884">
    <property type="entry name" value="TSP1_rpt"/>
</dbReference>
<evidence type="ECO:0000256" key="2">
    <source>
        <dbReference type="ARBA" id="ARBA00023157"/>
    </source>
</evidence>
<feature type="compositionally biased region" description="Basic and acidic residues" evidence="4">
    <location>
        <begin position="121"/>
        <end position="130"/>
    </location>
</feature>
<dbReference type="InterPro" id="IPR036383">
    <property type="entry name" value="TSP1_rpt_sf"/>
</dbReference>
<dbReference type="InterPro" id="IPR044004">
    <property type="entry name" value="TSP1_spondin_dom"/>
</dbReference>
<feature type="region of interest" description="Disordered" evidence="4">
    <location>
        <begin position="2310"/>
        <end position="2337"/>
    </location>
</feature>
<dbReference type="FunFam" id="2.20.100.10:FF:000019">
    <property type="entry name" value="Thrombospondin type 1 domain containing 7A"/>
    <property type="match status" value="1"/>
</dbReference>
<dbReference type="InterPro" id="IPR051418">
    <property type="entry name" value="Spondin/Thrombospondin_T1"/>
</dbReference>
<feature type="compositionally biased region" description="Basic and acidic residues" evidence="4">
    <location>
        <begin position="2173"/>
        <end position="2187"/>
    </location>
</feature>
<feature type="compositionally biased region" description="Polar residues" evidence="4">
    <location>
        <begin position="963"/>
        <end position="976"/>
    </location>
</feature>
<feature type="compositionally biased region" description="Low complexity" evidence="4">
    <location>
        <begin position="1872"/>
        <end position="1882"/>
    </location>
</feature>
<feature type="region of interest" description="Disordered" evidence="4">
    <location>
        <begin position="116"/>
        <end position="142"/>
    </location>
</feature>
<feature type="region of interest" description="Disordered" evidence="4">
    <location>
        <begin position="1686"/>
        <end position="1709"/>
    </location>
</feature>
<feature type="compositionally biased region" description="Polar residues" evidence="4">
    <location>
        <begin position="2536"/>
        <end position="2569"/>
    </location>
</feature>
<feature type="compositionally biased region" description="Low complexity" evidence="4">
    <location>
        <begin position="1774"/>
        <end position="1800"/>
    </location>
</feature>
<feature type="domain" description="Spondin-like TSP1" evidence="6">
    <location>
        <begin position="1027"/>
        <end position="1071"/>
    </location>
</feature>
<dbReference type="SMART" id="SM00209">
    <property type="entry name" value="TSP1"/>
    <property type="match status" value="12"/>
</dbReference>